<dbReference type="SUPFAM" id="SSF51419">
    <property type="entry name" value="PLP-binding barrel"/>
    <property type="match status" value="1"/>
</dbReference>
<dbReference type="FunFam" id="2.40.37.10:FF:000006">
    <property type="entry name" value="Alanine racemase"/>
    <property type="match status" value="1"/>
</dbReference>
<dbReference type="PANTHER" id="PTHR30511:SF0">
    <property type="entry name" value="ALANINE RACEMASE, CATABOLIC-RELATED"/>
    <property type="match status" value="1"/>
</dbReference>
<dbReference type="GO" id="GO:0009252">
    <property type="term" value="P:peptidoglycan biosynthetic process"/>
    <property type="evidence" value="ECO:0007669"/>
    <property type="project" value="TreeGrafter"/>
</dbReference>
<feature type="binding site" evidence="5 7">
    <location>
        <position position="135"/>
    </location>
    <ligand>
        <name>substrate</name>
    </ligand>
</feature>
<dbReference type="InterPro" id="IPR001608">
    <property type="entry name" value="Ala_racemase_N"/>
</dbReference>
<dbReference type="InterPro" id="IPR000821">
    <property type="entry name" value="Ala_racemase"/>
</dbReference>
<keyword evidence="3 5" id="KW-0663">Pyridoxal phosphate</keyword>
<reference evidence="9 10" key="1">
    <citation type="submission" date="2017-05" db="EMBL/GenBank/DDBJ databases">
        <title>Virgibacillus sp. AK90 isolated from a saltern of Kakinada, India.</title>
        <authorList>
            <person name="Gupta V."/>
            <person name="Sidhu C."/>
            <person name="Korpole S."/>
            <person name="Pinnaka A.K."/>
        </authorList>
    </citation>
    <scope>NUCLEOTIDE SEQUENCE [LARGE SCALE GENOMIC DNA]</scope>
    <source>
        <strain evidence="9 10">AK90</strain>
    </source>
</reference>
<dbReference type="GO" id="GO:0030632">
    <property type="term" value="P:D-alanine biosynthetic process"/>
    <property type="evidence" value="ECO:0007669"/>
    <property type="project" value="UniProtKB-UniRule"/>
</dbReference>
<comment type="pathway">
    <text evidence="5">Amino-acid biosynthesis; D-alanine biosynthesis; D-alanine from L-alanine: step 1/1.</text>
</comment>
<evidence type="ECO:0000259" key="8">
    <source>
        <dbReference type="SMART" id="SM01005"/>
    </source>
</evidence>
<gene>
    <name evidence="9" type="ORF">CAI16_13995</name>
</gene>
<feature type="active site" description="Proton acceptor; specific for D-alanine" evidence="5">
    <location>
        <position position="39"/>
    </location>
</feature>
<protein>
    <recommendedName>
        <fullName evidence="5">Alanine racemase</fullName>
        <ecNumber evidence="5">5.1.1.1</ecNumber>
    </recommendedName>
</protein>
<dbReference type="GO" id="GO:0030170">
    <property type="term" value="F:pyridoxal phosphate binding"/>
    <property type="evidence" value="ECO:0007669"/>
    <property type="project" value="UniProtKB-UniRule"/>
</dbReference>
<evidence type="ECO:0000256" key="7">
    <source>
        <dbReference type="PIRSR" id="PIRSR600821-52"/>
    </source>
</evidence>
<dbReference type="Gene3D" id="2.40.37.10">
    <property type="entry name" value="Lyase, Ornithine Decarboxylase, Chain A, domain 1"/>
    <property type="match status" value="1"/>
</dbReference>
<feature type="domain" description="Alanine racemase C-terminal" evidence="8">
    <location>
        <begin position="246"/>
        <end position="371"/>
    </location>
</feature>
<dbReference type="CDD" id="cd00430">
    <property type="entry name" value="PLPDE_III_AR"/>
    <property type="match status" value="1"/>
</dbReference>
<dbReference type="GO" id="GO:0005829">
    <property type="term" value="C:cytosol"/>
    <property type="evidence" value="ECO:0007669"/>
    <property type="project" value="TreeGrafter"/>
</dbReference>
<dbReference type="FunFam" id="3.20.20.10:FF:000002">
    <property type="entry name" value="Alanine racemase"/>
    <property type="match status" value="1"/>
</dbReference>
<dbReference type="EC" id="5.1.1.1" evidence="5"/>
<dbReference type="InterPro" id="IPR011079">
    <property type="entry name" value="Ala_racemase_C"/>
</dbReference>
<organism evidence="9 10">
    <name type="scientific">Virgibacillus dokdonensis</name>
    <dbReference type="NCBI Taxonomy" id="302167"/>
    <lineage>
        <taxon>Bacteria</taxon>
        <taxon>Bacillati</taxon>
        <taxon>Bacillota</taxon>
        <taxon>Bacilli</taxon>
        <taxon>Bacillales</taxon>
        <taxon>Bacillaceae</taxon>
        <taxon>Virgibacillus</taxon>
    </lineage>
</organism>
<accession>A0A3E0WL27</accession>
<feature type="modified residue" description="N6-(pyridoxal phosphate)lysine" evidence="5 6">
    <location>
        <position position="39"/>
    </location>
</feature>
<comment type="catalytic activity">
    <reaction evidence="1 5">
        <text>L-alanine = D-alanine</text>
        <dbReference type="Rhea" id="RHEA:20249"/>
        <dbReference type="ChEBI" id="CHEBI:57416"/>
        <dbReference type="ChEBI" id="CHEBI:57972"/>
        <dbReference type="EC" id="5.1.1.1"/>
    </reaction>
</comment>
<dbReference type="InterPro" id="IPR029066">
    <property type="entry name" value="PLP-binding_barrel"/>
</dbReference>
<comment type="caution">
    <text evidence="9">The sequence shown here is derived from an EMBL/GenBank/DDBJ whole genome shotgun (WGS) entry which is preliminary data.</text>
</comment>
<dbReference type="SMART" id="SM01005">
    <property type="entry name" value="Ala_racemase_C"/>
    <property type="match status" value="1"/>
</dbReference>
<dbReference type="Gene3D" id="3.20.20.10">
    <property type="entry name" value="Alanine racemase"/>
    <property type="match status" value="1"/>
</dbReference>
<dbReference type="HAMAP" id="MF_01201">
    <property type="entry name" value="Ala_racemase"/>
    <property type="match status" value="1"/>
</dbReference>
<comment type="similarity">
    <text evidence="5">Belongs to the alanine racemase family.</text>
</comment>
<dbReference type="RefSeq" id="WP_073013071.1">
    <property type="nucleotide sequence ID" value="NZ_NFZX01000033.1"/>
</dbReference>
<comment type="function">
    <text evidence="5">Catalyzes the interconversion of L-alanine and D-alanine. May also act on other amino acids.</text>
</comment>
<dbReference type="InterPro" id="IPR020622">
    <property type="entry name" value="Ala_racemase_pyridoxalP-BS"/>
</dbReference>
<dbReference type="Pfam" id="PF01168">
    <property type="entry name" value="Ala_racemase_N"/>
    <property type="match status" value="1"/>
</dbReference>
<evidence type="ECO:0000256" key="4">
    <source>
        <dbReference type="ARBA" id="ARBA00023235"/>
    </source>
</evidence>
<dbReference type="Pfam" id="PF00842">
    <property type="entry name" value="Ala_racemase_C"/>
    <property type="match status" value="1"/>
</dbReference>
<name>A0A3E0WL27_9BACI</name>
<dbReference type="AlphaFoldDB" id="A0A3E0WL27"/>
<evidence type="ECO:0000313" key="9">
    <source>
        <dbReference type="EMBL" id="RFA33664.1"/>
    </source>
</evidence>
<sequence length="373" mass="42113">MLDIHRNTWIEIELDAIAYNIKQIQKKLPKETKVMAVVKANGYGHGSVQIARQALQAGADYLAVALLEEAIKLREASIKAPILVLGWVPPESAIVAARYGVTLTVFQQEWLEQIKGYTFSPPLHLHLKVDTGMGRIGIRTEQELKDISQALNENNSIYLTGVFTHFSTADERESTYFDEQRMRFKNTLSQLKELRMEKLNVHIGNSASAIRLPEAMYDFVRFGISMYGLYPSQEIKAKGEIELKQAFSLHSRLVHVKKINPGDCVSYGCTYQAEAEEWIGTLPIGYGDGWLRKMQGFSVLVDGKRMPIVGRICMDQTMIKLDQAYPIGTKVTLIGCQNNACISMDEVSNYAETINYEIPCILNGRIPRIYKKQ</sequence>
<evidence type="ECO:0000313" key="10">
    <source>
        <dbReference type="Proteomes" id="UP000256488"/>
    </source>
</evidence>
<evidence type="ECO:0000256" key="2">
    <source>
        <dbReference type="ARBA" id="ARBA00001933"/>
    </source>
</evidence>
<evidence type="ECO:0000256" key="3">
    <source>
        <dbReference type="ARBA" id="ARBA00022898"/>
    </source>
</evidence>
<keyword evidence="4 5" id="KW-0413">Isomerase</keyword>
<comment type="cofactor">
    <cofactor evidence="2 5 6">
        <name>pyridoxal 5'-phosphate</name>
        <dbReference type="ChEBI" id="CHEBI:597326"/>
    </cofactor>
</comment>
<dbReference type="EMBL" id="NFZX01000033">
    <property type="protein sequence ID" value="RFA33664.1"/>
    <property type="molecule type" value="Genomic_DNA"/>
</dbReference>
<dbReference type="GO" id="GO:0008784">
    <property type="term" value="F:alanine racemase activity"/>
    <property type="evidence" value="ECO:0007669"/>
    <property type="project" value="UniProtKB-UniRule"/>
</dbReference>
<feature type="binding site" evidence="5 7">
    <location>
        <position position="314"/>
    </location>
    <ligand>
        <name>substrate</name>
    </ligand>
</feature>
<dbReference type="NCBIfam" id="TIGR00492">
    <property type="entry name" value="alr"/>
    <property type="match status" value="1"/>
</dbReference>
<evidence type="ECO:0000256" key="1">
    <source>
        <dbReference type="ARBA" id="ARBA00000316"/>
    </source>
</evidence>
<dbReference type="PANTHER" id="PTHR30511">
    <property type="entry name" value="ALANINE RACEMASE"/>
    <property type="match status" value="1"/>
</dbReference>
<proteinExistence type="inferred from homology"/>
<evidence type="ECO:0000256" key="6">
    <source>
        <dbReference type="PIRSR" id="PIRSR600821-50"/>
    </source>
</evidence>
<dbReference type="PRINTS" id="PR00992">
    <property type="entry name" value="ALARACEMASE"/>
</dbReference>
<evidence type="ECO:0000256" key="5">
    <source>
        <dbReference type="HAMAP-Rule" id="MF_01201"/>
    </source>
</evidence>
<dbReference type="Proteomes" id="UP000256488">
    <property type="component" value="Unassembled WGS sequence"/>
</dbReference>
<dbReference type="InterPro" id="IPR009006">
    <property type="entry name" value="Ala_racemase/Decarboxylase_C"/>
</dbReference>
<feature type="active site" description="Proton acceptor; specific for L-alanine" evidence="5">
    <location>
        <position position="267"/>
    </location>
</feature>
<dbReference type="UniPathway" id="UPA00042">
    <property type="reaction ID" value="UER00497"/>
</dbReference>
<dbReference type="PROSITE" id="PS00395">
    <property type="entry name" value="ALANINE_RACEMASE"/>
    <property type="match status" value="1"/>
</dbReference>
<dbReference type="SUPFAM" id="SSF50621">
    <property type="entry name" value="Alanine racemase C-terminal domain-like"/>
    <property type="match status" value="1"/>
</dbReference>